<reference evidence="5 6" key="1">
    <citation type="journal article" date="2019" name="Sci. Rep.">
        <title>Comparative genomics of chytrid fungi reveal insights into the obligate biotrophic and pathogenic lifestyle of Synchytrium endobioticum.</title>
        <authorList>
            <person name="van de Vossenberg B.T.L.H."/>
            <person name="Warris S."/>
            <person name="Nguyen H.D.T."/>
            <person name="van Gent-Pelzer M.P.E."/>
            <person name="Joly D.L."/>
            <person name="van de Geest H.C."/>
            <person name="Bonants P.J.M."/>
            <person name="Smith D.S."/>
            <person name="Levesque C.A."/>
            <person name="van der Lee T.A.J."/>
        </authorList>
    </citation>
    <scope>NUCLEOTIDE SEQUENCE [LARGE SCALE GENOMIC DNA]</scope>
    <source>
        <strain evidence="5 6">LEV6574</strain>
    </source>
</reference>
<dbReference type="GO" id="GO:0017056">
    <property type="term" value="F:structural constituent of nuclear pore"/>
    <property type="evidence" value="ECO:0007669"/>
    <property type="project" value="InterPro"/>
</dbReference>
<dbReference type="PANTHER" id="PTHR11225:SF4">
    <property type="entry name" value="NUCLEAR PORE COMPLEX PROTEIN NUP93"/>
    <property type="match status" value="1"/>
</dbReference>
<dbReference type="InterPro" id="IPR007231">
    <property type="entry name" value="Nucleoporin_int_Nup93/Nic96"/>
</dbReference>
<organism evidence="5 6">
    <name type="scientific">Synchytrium endobioticum</name>
    <dbReference type="NCBI Taxonomy" id="286115"/>
    <lineage>
        <taxon>Eukaryota</taxon>
        <taxon>Fungi</taxon>
        <taxon>Fungi incertae sedis</taxon>
        <taxon>Chytridiomycota</taxon>
        <taxon>Chytridiomycota incertae sedis</taxon>
        <taxon>Chytridiomycetes</taxon>
        <taxon>Synchytriales</taxon>
        <taxon>Synchytriaceae</taxon>
        <taxon>Synchytrium</taxon>
    </lineage>
</organism>
<evidence type="ECO:0000256" key="2">
    <source>
        <dbReference type="ARBA" id="ARBA00010186"/>
    </source>
</evidence>
<name>A0A507DHF8_9FUNG</name>
<gene>
    <name evidence="5" type="ORF">SeLEV6574_g00939</name>
</gene>
<dbReference type="Pfam" id="PF04097">
    <property type="entry name" value="Nic96"/>
    <property type="match status" value="1"/>
</dbReference>
<keyword evidence="4" id="KW-0813">Transport</keyword>
<dbReference type="EMBL" id="QEAM01000019">
    <property type="protein sequence ID" value="TPX50338.1"/>
    <property type="molecule type" value="Genomic_DNA"/>
</dbReference>
<keyword evidence="4" id="KW-0509">mRNA transport</keyword>
<comment type="similarity">
    <text evidence="2 4">Belongs to the nucleoporin interacting component (NIC) family.</text>
</comment>
<sequence length="962" mass="106729">MSVLTTGIRKVNMMDPPQNSAKATDFSALLQSSSTLTTRIAPGLPQINLNLSQIHAQSKALREKSRAAQKVPSAQDVKVTRLFAETGVSFNAERVQHALSQISAAAQLVEPATVVGDTDVEGYLADQLEKSIARTVERTRLRTQKDFDSRMDATFQRVWQEQKRLILEDLSAATDVLPGIVSIAPSTPLTKGTSIHQQWIGTGRTPGPMTPGGASTMGGISGVATAPPLPPQLNLSTQTKLRQYADVVAAINTARSRDDAFKVMAAFREVAAKVNITNDTAQKQLCDCWSFLIKVFESLGKPNPSPRQEEQVKPNASLPFRSWAVRKGREYLQEQMWGHVQSDVQRMRAPLGPLPPPETVVAAWVKSILFRFNRWATSPPLIVINDTPIWAQVFFLVRTGHHQQALAFVESRQNEFENEFVTAFKSWVESPDRRLSKPVRELITSTWSTRFAKPAHPEDPYKVALYKLLGRCELSKKNPGPEVASSAEDYLWYQLSLVQEDTTDLAPHEKYTIRDVSKHLMDFGSQHFAPPGKPPTIWFQILLLCGEFERAVEHLAVHPDYGVEGVHFAVALAYHKALRVPESPYAADVGLDMCVVRQGPSFEVVYLNFVRLLQSYVKFFAKSDPADAVNYYNLIGLYATPLGDAGSQPTPRSLATPGPTSSRPIVAVGQPSGRDYARALYNILIDLLLATRDYKTLIGDSRPDGSRSDSVISKSLSNIHLRSSEEFASRIIRPAAERAEKEGRWEDALKLRDLAGDYDEVVGLLIVKLGDALLMRASTVPAVALSEGGNVTPLTAVSASREVEDTFTNAKSLAEYYSKRPNTASKISDSRSTTLRLLLELHRFFKAYESAQPEAAIKIIEATNIVPTVPDALVTQQYVETVNALDPNISKSFAYIISTTMGCLFYLYSTAMAQRYVDPAREERIREVKSRAKAIALMTGVLQFKMNTDVYSKLMRYEVYMQ</sequence>
<dbReference type="Proteomes" id="UP000320475">
    <property type="component" value="Unassembled WGS sequence"/>
</dbReference>
<keyword evidence="4" id="KW-0472">Membrane</keyword>
<evidence type="ECO:0000313" key="6">
    <source>
        <dbReference type="Proteomes" id="UP000320475"/>
    </source>
</evidence>
<proteinExistence type="inferred from homology"/>
<comment type="caution">
    <text evidence="5">The sequence shown here is derived from an EMBL/GenBank/DDBJ whole genome shotgun (WGS) entry which is preliminary data.</text>
</comment>
<dbReference type="GO" id="GO:0005643">
    <property type="term" value="C:nuclear pore"/>
    <property type="evidence" value="ECO:0007669"/>
    <property type="project" value="UniProtKB-SubCell"/>
</dbReference>
<keyword evidence="4" id="KW-0653">Protein transport</keyword>
<comment type="subcellular location">
    <subcellularLocation>
        <location evidence="1">Nucleus envelope</location>
    </subcellularLocation>
    <subcellularLocation>
        <location evidence="4">Nucleus</location>
        <location evidence="4">Nuclear pore complex</location>
    </subcellularLocation>
</comment>
<evidence type="ECO:0000256" key="1">
    <source>
        <dbReference type="ARBA" id="ARBA00004259"/>
    </source>
</evidence>
<keyword evidence="3 4" id="KW-0539">Nucleus</keyword>
<keyword evidence="4" id="KW-0811">Translocation</keyword>
<accession>A0A507DHF8</accession>
<keyword evidence="4" id="KW-0906">Nuclear pore complex</keyword>
<dbReference type="OrthoDB" id="1918363at2759"/>
<dbReference type="GO" id="GO:0016973">
    <property type="term" value="P:poly(A)+ mRNA export from nucleus"/>
    <property type="evidence" value="ECO:0007669"/>
    <property type="project" value="TreeGrafter"/>
</dbReference>
<dbReference type="AlphaFoldDB" id="A0A507DHF8"/>
<dbReference type="GO" id="GO:0006606">
    <property type="term" value="P:protein import into nucleus"/>
    <property type="evidence" value="ECO:0007669"/>
    <property type="project" value="TreeGrafter"/>
</dbReference>
<evidence type="ECO:0000313" key="5">
    <source>
        <dbReference type="EMBL" id="TPX50338.1"/>
    </source>
</evidence>
<dbReference type="PANTHER" id="PTHR11225">
    <property type="entry name" value="NUCLEAR PORE COMPLEX PROTEIN NUP93 NUCLEOPORIN NUP93 DEAD EYE PROTEIN"/>
    <property type="match status" value="1"/>
</dbReference>
<evidence type="ECO:0000256" key="3">
    <source>
        <dbReference type="ARBA" id="ARBA00023242"/>
    </source>
</evidence>
<evidence type="ECO:0000256" key="4">
    <source>
        <dbReference type="RuleBase" id="RU364035"/>
    </source>
</evidence>
<protein>
    <recommendedName>
        <fullName evidence="4">Nuclear pore protein</fullName>
    </recommendedName>
</protein>